<gene>
    <name evidence="3" type="ORF">FRACYDRAFT_191131</name>
</gene>
<feature type="transmembrane region" description="Helical" evidence="2">
    <location>
        <begin position="347"/>
        <end position="368"/>
    </location>
</feature>
<sequence length="495" mass="54575">MPPRQCIADELNNLSLSESLLSSNERLREEEENDDDDDETTTNERQEVPRNITFVLLYTWFAFSGRGVWNQNCLATLVFLLRDGDPKSIGFITAAMGISQLCVSIPTGILADKYRRDILLKIGAFFGAAACGATIYAALHPGYLLLVGALILWGIHWGIVNTAITALFSDSIPDGERSFYFTRRAIIINFGNMCGPAIALIMFAVLGDKWTVKDCSMVLLAGNVLSLPGIILLCFLSDDLGEIENDGLEDNSNAIRTAVTHQDETYNEERLAKALCCLPGKRIVPILVATSDIISGLASGMSIRYFAIFLYDNLGLSPVAVQIIYMMNSILQVGFRRQAQRLAGTYGRCRVTVCMKWIGILLMISMVVSYKLGLPRSVVCIVLILRTSFMNSPQSLTKSILMDNVPKEERGKWASLESVNMFSWSGSAALGGILVERKGILFNFCFTAVLQLIATGPLLLLGFFVDKEDETISTSLNQPSESGNDEEEEEEDDEE</sequence>
<dbReference type="EMBL" id="KV784364">
    <property type="protein sequence ID" value="OEU12666.1"/>
    <property type="molecule type" value="Genomic_DNA"/>
</dbReference>
<organism evidence="3 4">
    <name type="scientific">Fragilariopsis cylindrus CCMP1102</name>
    <dbReference type="NCBI Taxonomy" id="635003"/>
    <lineage>
        <taxon>Eukaryota</taxon>
        <taxon>Sar</taxon>
        <taxon>Stramenopiles</taxon>
        <taxon>Ochrophyta</taxon>
        <taxon>Bacillariophyta</taxon>
        <taxon>Bacillariophyceae</taxon>
        <taxon>Bacillariophycidae</taxon>
        <taxon>Bacillariales</taxon>
        <taxon>Bacillariaceae</taxon>
        <taxon>Fragilariopsis</taxon>
    </lineage>
</organism>
<evidence type="ECO:0000313" key="4">
    <source>
        <dbReference type="Proteomes" id="UP000095751"/>
    </source>
</evidence>
<name>A0A1E7F3F9_9STRA</name>
<evidence type="ECO:0000256" key="1">
    <source>
        <dbReference type="SAM" id="MobiDB-lite"/>
    </source>
</evidence>
<dbReference type="Pfam" id="PF07690">
    <property type="entry name" value="MFS_1"/>
    <property type="match status" value="1"/>
</dbReference>
<feature type="compositionally biased region" description="Polar residues" evidence="1">
    <location>
        <begin position="473"/>
        <end position="482"/>
    </location>
</feature>
<dbReference type="InParanoid" id="A0A1E7F3F9"/>
<dbReference type="PANTHER" id="PTHR23525:SF1">
    <property type="entry name" value="NODULIN-LIKE DOMAIN-CONTAINING PROTEIN"/>
    <property type="match status" value="1"/>
</dbReference>
<feature type="transmembrane region" description="Helical" evidence="2">
    <location>
        <begin position="218"/>
        <end position="236"/>
    </location>
</feature>
<keyword evidence="2" id="KW-1133">Transmembrane helix</keyword>
<dbReference type="Proteomes" id="UP000095751">
    <property type="component" value="Unassembled WGS sequence"/>
</dbReference>
<dbReference type="AlphaFoldDB" id="A0A1E7F3F9"/>
<feature type="transmembrane region" description="Helical" evidence="2">
    <location>
        <begin position="185"/>
        <end position="206"/>
    </location>
</feature>
<dbReference type="OrthoDB" id="541403at2759"/>
<keyword evidence="2" id="KW-0812">Transmembrane</keyword>
<evidence type="ECO:0000256" key="2">
    <source>
        <dbReference type="SAM" id="Phobius"/>
    </source>
</evidence>
<keyword evidence="4" id="KW-1185">Reference proteome</keyword>
<accession>A0A1E7F3F9</accession>
<feature type="transmembrane region" description="Helical" evidence="2">
    <location>
        <begin position="314"/>
        <end position="335"/>
    </location>
</feature>
<evidence type="ECO:0000313" key="3">
    <source>
        <dbReference type="EMBL" id="OEU12666.1"/>
    </source>
</evidence>
<dbReference type="Gene3D" id="1.20.1250.20">
    <property type="entry name" value="MFS general substrate transporter like domains"/>
    <property type="match status" value="2"/>
</dbReference>
<reference evidence="3 4" key="1">
    <citation type="submission" date="2016-09" db="EMBL/GenBank/DDBJ databases">
        <title>Extensive genetic diversity and differential bi-allelic expression allows diatom success in the polar Southern Ocean.</title>
        <authorList>
            <consortium name="DOE Joint Genome Institute"/>
            <person name="Mock T."/>
            <person name="Otillar R.P."/>
            <person name="Strauss J."/>
            <person name="Dupont C."/>
            <person name="Frickenhaus S."/>
            <person name="Maumus F."/>
            <person name="Mcmullan M."/>
            <person name="Sanges R."/>
            <person name="Schmutz J."/>
            <person name="Toseland A."/>
            <person name="Valas R."/>
            <person name="Veluchamy A."/>
            <person name="Ward B.J."/>
            <person name="Allen A."/>
            <person name="Barry K."/>
            <person name="Falciatore A."/>
            <person name="Ferrante M."/>
            <person name="Fortunato A.E."/>
            <person name="Gloeckner G."/>
            <person name="Gruber A."/>
            <person name="Hipkin R."/>
            <person name="Janech M."/>
            <person name="Kroth P."/>
            <person name="Leese F."/>
            <person name="Lindquist E."/>
            <person name="Lyon B.R."/>
            <person name="Martin J."/>
            <person name="Mayer C."/>
            <person name="Parker M."/>
            <person name="Quesneville H."/>
            <person name="Raymond J."/>
            <person name="Uhlig C."/>
            <person name="Valentin K.U."/>
            <person name="Worden A.Z."/>
            <person name="Armbrust E.V."/>
            <person name="Bowler C."/>
            <person name="Green B."/>
            <person name="Moulton V."/>
            <person name="Van Oosterhout C."/>
            <person name="Grigoriev I."/>
        </authorList>
    </citation>
    <scope>NUCLEOTIDE SEQUENCE [LARGE SCALE GENOMIC DNA]</scope>
    <source>
        <strain evidence="3 4">CCMP1102</strain>
    </source>
</reference>
<feature type="region of interest" description="Disordered" evidence="1">
    <location>
        <begin position="473"/>
        <end position="495"/>
    </location>
</feature>
<proteinExistence type="predicted"/>
<feature type="transmembrane region" description="Helical" evidence="2">
    <location>
        <begin position="440"/>
        <end position="465"/>
    </location>
</feature>
<feature type="transmembrane region" description="Helical" evidence="2">
    <location>
        <begin position="52"/>
        <end position="69"/>
    </location>
</feature>
<feature type="transmembrane region" description="Helical" evidence="2">
    <location>
        <begin position="283"/>
        <end position="308"/>
    </location>
</feature>
<protein>
    <submittedName>
        <fullName evidence="3">MFS general substrate transporter</fullName>
    </submittedName>
</protein>
<dbReference type="GO" id="GO:0022857">
    <property type="term" value="F:transmembrane transporter activity"/>
    <property type="evidence" value="ECO:0007669"/>
    <property type="project" value="InterPro"/>
</dbReference>
<keyword evidence="2" id="KW-0472">Membrane</keyword>
<feature type="compositionally biased region" description="Acidic residues" evidence="1">
    <location>
        <begin position="483"/>
        <end position="495"/>
    </location>
</feature>
<feature type="region of interest" description="Disordered" evidence="1">
    <location>
        <begin position="24"/>
        <end position="44"/>
    </location>
</feature>
<dbReference type="InterPro" id="IPR011701">
    <property type="entry name" value="MFS"/>
</dbReference>
<dbReference type="SUPFAM" id="SSF103473">
    <property type="entry name" value="MFS general substrate transporter"/>
    <property type="match status" value="1"/>
</dbReference>
<feature type="transmembrane region" description="Helical" evidence="2">
    <location>
        <begin position="118"/>
        <end position="137"/>
    </location>
</feature>
<dbReference type="KEGG" id="fcy:FRACYDRAFT_191131"/>
<feature type="transmembrane region" description="Helical" evidence="2">
    <location>
        <begin position="413"/>
        <end position="434"/>
    </location>
</feature>
<dbReference type="PANTHER" id="PTHR23525">
    <property type="entry name" value="TRANSPORTER, PUTATIVE-RELATED"/>
    <property type="match status" value="1"/>
</dbReference>
<feature type="transmembrane region" description="Helical" evidence="2">
    <location>
        <begin position="89"/>
        <end position="111"/>
    </location>
</feature>
<dbReference type="InterPro" id="IPR036259">
    <property type="entry name" value="MFS_trans_sf"/>
</dbReference>
<feature type="compositionally biased region" description="Acidic residues" evidence="1">
    <location>
        <begin position="30"/>
        <end position="41"/>
    </location>
</feature>
<feature type="transmembrane region" description="Helical" evidence="2">
    <location>
        <begin position="143"/>
        <end position="164"/>
    </location>
</feature>